<name>A0A934N3W6_9BACT</name>
<sequence length="98" mass="10752">MSIIWGAAVTQPLWAGGFVAFIGSDPQKFQSVIARKGARRPIYASGFHEARLLVNISLEGIGEVSTAVANESYDLHGFDRVFFFDSTRDNCVEARSAR</sequence>
<evidence type="ECO:0000313" key="1">
    <source>
        <dbReference type="EMBL" id="MBJ7595056.1"/>
    </source>
</evidence>
<dbReference type="RefSeq" id="WP_337311814.1">
    <property type="nucleotide sequence ID" value="NZ_JAEKNS010000098.1"/>
</dbReference>
<reference evidence="1 2" key="1">
    <citation type="submission" date="2020-10" db="EMBL/GenBank/DDBJ databases">
        <title>Ca. Dormibacterota MAGs.</title>
        <authorList>
            <person name="Montgomery K."/>
        </authorList>
    </citation>
    <scope>NUCLEOTIDE SEQUENCE [LARGE SCALE GENOMIC DNA]</scope>
    <source>
        <strain evidence="1">SC8812_S17_18</strain>
    </source>
</reference>
<evidence type="ECO:0000313" key="2">
    <source>
        <dbReference type="Proteomes" id="UP000606991"/>
    </source>
</evidence>
<dbReference type="Proteomes" id="UP000606991">
    <property type="component" value="Unassembled WGS sequence"/>
</dbReference>
<proteinExistence type="predicted"/>
<gene>
    <name evidence="1" type="ORF">JF886_09390</name>
</gene>
<organism evidence="1 2">
    <name type="scientific">Candidatus Aeolococcus gillhamiae</name>
    <dbReference type="NCBI Taxonomy" id="3127015"/>
    <lineage>
        <taxon>Bacteria</taxon>
        <taxon>Bacillati</taxon>
        <taxon>Candidatus Dormiibacterota</taxon>
        <taxon>Candidatus Dormibacteria</taxon>
        <taxon>Candidatus Aeolococcales</taxon>
        <taxon>Candidatus Aeolococcaceae</taxon>
        <taxon>Candidatus Aeolococcus</taxon>
    </lineage>
</organism>
<dbReference type="AlphaFoldDB" id="A0A934N3W6"/>
<accession>A0A934N3W6</accession>
<comment type="caution">
    <text evidence="1">The sequence shown here is derived from an EMBL/GenBank/DDBJ whole genome shotgun (WGS) entry which is preliminary data.</text>
</comment>
<protein>
    <submittedName>
        <fullName evidence="1">Uncharacterized protein</fullName>
    </submittedName>
</protein>
<dbReference type="EMBL" id="JAEKNS010000098">
    <property type="protein sequence ID" value="MBJ7595056.1"/>
    <property type="molecule type" value="Genomic_DNA"/>
</dbReference>